<gene>
    <name evidence="3" type="ORF">V144x_40300</name>
</gene>
<dbReference type="KEGG" id="gaw:V144x_40300"/>
<proteinExistence type="predicted"/>
<feature type="transmembrane region" description="Helical" evidence="1">
    <location>
        <begin position="40"/>
        <end position="60"/>
    </location>
</feature>
<evidence type="ECO:0000259" key="2">
    <source>
        <dbReference type="Pfam" id="PF14534"/>
    </source>
</evidence>
<dbReference type="InterPro" id="IPR032710">
    <property type="entry name" value="NTF2-like_dom_sf"/>
</dbReference>
<accession>A0A517VZU1</accession>
<dbReference type="NCBIfam" id="TIGR02246">
    <property type="entry name" value="SgcJ/EcaC family oxidoreductase"/>
    <property type="match status" value="1"/>
</dbReference>
<name>A0A517VZU1_9PLAN</name>
<dbReference type="Proteomes" id="UP000318704">
    <property type="component" value="Chromosome"/>
</dbReference>
<reference evidence="3 4" key="1">
    <citation type="submission" date="2019-03" db="EMBL/GenBank/DDBJ databases">
        <title>Deep-cultivation of Planctomycetes and their phenomic and genomic characterization uncovers novel biology.</title>
        <authorList>
            <person name="Wiegand S."/>
            <person name="Jogler M."/>
            <person name="Boedeker C."/>
            <person name="Pinto D."/>
            <person name="Vollmers J."/>
            <person name="Rivas-Marin E."/>
            <person name="Kohn T."/>
            <person name="Peeters S.H."/>
            <person name="Heuer A."/>
            <person name="Rast P."/>
            <person name="Oberbeckmann S."/>
            <person name="Bunk B."/>
            <person name="Jeske O."/>
            <person name="Meyerdierks A."/>
            <person name="Storesund J.E."/>
            <person name="Kallscheuer N."/>
            <person name="Luecker S."/>
            <person name="Lage O.M."/>
            <person name="Pohl T."/>
            <person name="Merkel B.J."/>
            <person name="Hornburger P."/>
            <person name="Mueller R.-W."/>
            <person name="Bruemmer F."/>
            <person name="Labrenz M."/>
            <person name="Spormann A.M."/>
            <person name="Op den Camp H."/>
            <person name="Overmann J."/>
            <person name="Amann R."/>
            <person name="Jetten M.S.M."/>
            <person name="Mascher T."/>
            <person name="Medema M.H."/>
            <person name="Devos D.P."/>
            <person name="Kaster A.-K."/>
            <person name="Ovreas L."/>
            <person name="Rohde M."/>
            <person name="Galperin M.Y."/>
            <person name="Jogler C."/>
        </authorList>
    </citation>
    <scope>NUCLEOTIDE SEQUENCE [LARGE SCALE GENOMIC DNA]</scope>
    <source>
        <strain evidence="3 4">V144</strain>
    </source>
</reference>
<keyword evidence="1" id="KW-0472">Membrane</keyword>
<keyword evidence="1" id="KW-0812">Transmembrane</keyword>
<dbReference type="SUPFAM" id="SSF54427">
    <property type="entry name" value="NTF2-like"/>
    <property type="match status" value="1"/>
</dbReference>
<sequence length="352" mass="39123">MKLNDSWYLKCRLSLSHRNLISTPFLKDIRMKIPKDKTPFCFTIPFFALLFIFNSSNLFAQFQRSPLVENSGVTSPPSQSDPQATNLKRAIQNLSTAFKNAFDQGNAKAVASFWSPEGEYIDANGLRLVGRPAIEKAYTTYFKKNKNAKIQIAVDSVRQIGNNLAIEEGRTAVTVPESAPDLSQYTATYVRSDGKWKMVSVKESSLTASAVHSGLKDLEWIIGTWVVEDQGLALATHYQWLPGKKFIERTFSTKMNGTTKPMGKQIIGMDPLSGHLMSWTFNSDGSHAVGIWTATDNGWVIESRGVTSNGKITTADNILTKIDNNGCRWQSVNRTVNGVEMPDALEVVSKRK</sequence>
<evidence type="ECO:0000256" key="1">
    <source>
        <dbReference type="SAM" id="Phobius"/>
    </source>
</evidence>
<evidence type="ECO:0000313" key="4">
    <source>
        <dbReference type="Proteomes" id="UP000318704"/>
    </source>
</evidence>
<dbReference type="AlphaFoldDB" id="A0A517VZU1"/>
<evidence type="ECO:0000313" key="3">
    <source>
        <dbReference type="EMBL" id="QDT98524.1"/>
    </source>
</evidence>
<dbReference type="Pfam" id="PF14534">
    <property type="entry name" value="DUF4440"/>
    <property type="match status" value="1"/>
</dbReference>
<feature type="domain" description="DUF4440" evidence="2">
    <location>
        <begin position="91"/>
        <end position="198"/>
    </location>
</feature>
<keyword evidence="1" id="KW-1133">Transmembrane helix</keyword>
<protein>
    <recommendedName>
        <fullName evidence="2">DUF4440 domain-containing protein</fullName>
    </recommendedName>
</protein>
<dbReference type="InterPro" id="IPR027843">
    <property type="entry name" value="DUF4440"/>
</dbReference>
<dbReference type="InterPro" id="IPR011944">
    <property type="entry name" value="Steroid_delta5-4_isomerase"/>
</dbReference>
<dbReference type="Gene3D" id="3.10.450.50">
    <property type="match status" value="1"/>
</dbReference>
<organism evidence="3 4">
    <name type="scientific">Gimesia aquarii</name>
    <dbReference type="NCBI Taxonomy" id="2527964"/>
    <lineage>
        <taxon>Bacteria</taxon>
        <taxon>Pseudomonadati</taxon>
        <taxon>Planctomycetota</taxon>
        <taxon>Planctomycetia</taxon>
        <taxon>Planctomycetales</taxon>
        <taxon>Planctomycetaceae</taxon>
        <taxon>Gimesia</taxon>
    </lineage>
</organism>
<dbReference type="EMBL" id="CP037920">
    <property type="protein sequence ID" value="QDT98524.1"/>
    <property type="molecule type" value="Genomic_DNA"/>
</dbReference>